<evidence type="ECO:0000313" key="7">
    <source>
        <dbReference type="Proteomes" id="UP001487740"/>
    </source>
</evidence>
<comment type="subcellular location">
    <subcellularLocation>
        <location evidence="5">Membrane</location>
        <topology evidence="5">Single-pass membrane protein</topology>
    </subcellularLocation>
</comment>
<dbReference type="CDD" id="cd03784">
    <property type="entry name" value="GT1_Gtf-like"/>
    <property type="match status" value="1"/>
</dbReference>
<dbReference type="PANTHER" id="PTHR48043">
    <property type="entry name" value="EG:EG0003.4 PROTEIN-RELATED"/>
    <property type="match status" value="1"/>
</dbReference>
<keyword evidence="7" id="KW-1185">Reference proteome</keyword>
<dbReference type="PROSITE" id="PS00375">
    <property type="entry name" value="UDPGT"/>
    <property type="match status" value="1"/>
</dbReference>
<dbReference type="EMBL" id="JARAKH010000011">
    <property type="protein sequence ID" value="KAK8399517.1"/>
    <property type="molecule type" value="Genomic_DNA"/>
</dbReference>
<accession>A0AAW0ULL3</accession>
<keyword evidence="5" id="KW-0732">Signal</keyword>
<keyword evidence="5" id="KW-0472">Membrane</keyword>
<dbReference type="PANTHER" id="PTHR48043:SF159">
    <property type="entry name" value="EG:EG0003.4 PROTEIN-RELATED"/>
    <property type="match status" value="1"/>
</dbReference>
<dbReference type="InterPro" id="IPR002213">
    <property type="entry name" value="UDP_glucos_trans"/>
</dbReference>
<dbReference type="AlphaFoldDB" id="A0AAW0ULL3"/>
<evidence type="ECO:0000256" key="1">
    <source>
        <dbReference type="ARBA" id="ARBA00009995"/>
    </source>
</evidence>
<name>A0AAW0ULL3_SCYPA</name>
<dbReference type="InterPro" id="IPR035595">
    <property type="entry name" value="UDP_glycos_trans_CS"/>
</dbReference>
<dbReference type="SUPFAM" id="SSF53756">
    <property type="entry name" value="UDP-Glycosyltransferase/glycogen phosphorylase"/>
    <property type="match status" value="1"/>
</dbReference>
<evidence type="ECO:0000313" key="6">
    <source>
        <dbReference type="EMBL" id="KAK8399517.1"/>
    </source>
</evidence>
<protein>
    <recommendedName>
        <fullName evidence="5">UDP-glucuronosyltransferase</fullName>
        <ecNumber evidence="5">2.4.1.17</ecNumber>
    </recommendedName>
</protein>
<comment type="catalytic activity">
    <reaction evidence="5">
        <text>glucuronate acceptor + UDP-alpha-D-glucuronate = acceptor beta-D-glucuronoside + UDP + H(+)</text>
        <dbReference type="Rhea" id="RHEA:21032"/>
        <dbReference type="ChEBI" id="CHEBI:15378"/>
        <dbReference type="ChEBI" id="CHEBI:58052"/>
        <dbReference type="ChEBI" id="CHEBI:58223"/>
        <dbReference type="ChEBI" id="CHEBI:132367"/>
        <dbReference type="ChEBI" id="CHEBI:132368"/>
        <dbReference type="EC" id="2.4.1.17"/>
    </reaction>
</comment>
<dbReference type="Pfam" id="PF00201">
    <property type="entry name" value="UDPGT"/>
    <property type="match status" value="1"/>
</dbReference>
<dbReference type="GO" id="GO:0016020">
    <property type="term" value="C:membrane"/>
    <property type="evidence" value="ECO:0007669"/>
    <property type="project" value="UniProtKB-SubCell"/>
</dbReference>
<sequence>MKVCVACVLAAALVWSVAGLLPPPQKTYSILMLLPYWGKSHRNLFVPLSEALADRGHKVWQHFPDLPPLLDIERNQSLALMNSHFSITTPMPLLPSQVEVGAMHCRPAKPLPQDLEAWITGAGSAGVVYFSLGSIASGKSMPSQYRQVFLEAFRRLPQRVLWKYEGKLEGASDNVRVSSWLPQQDLLAHPSVKVFISHGGLLSLQESIFHVTPLLVLPIFGDQTRNGMFVDSSGVGRALMWKELTVDRIVDVLTDIITNPRYQENAARISASLRDQLTTPQERAVFWTEYVIRHRGAPQLRCPAAQLTWVEFLLLDMACLLLLVLLLLLLLIRRLLRAISAKLSGGYAKQKTT</sequence>
<feature type="chain" id="PRO_5043108475" description="UDP-glucuronosyltransferase" evidence="5">
    <location>
        <begin position="20"/>
        <end position="353"/>
    </location>
</feature>
<dbReference type="GO" id="GO:0015020">
    <property type="term" value="F:glucuronosyltransferase activity"/>
    <property type="evidence" value="ECO:0007669"/>
    <property type="project" value="UniProtKB-EC"/>
</dbReference>
<comment type="similarity">
    <text evidence="1 4">Belongs to the UDP-glycosyltransferase family.</text>
</comment>
<gene>
    <name evidence="6" type="ORF">O3P69_003537</name>
</gene>
<dbReference type="FunFam" id="3.40.50.2000:FF:000021">
    <property type="entry name" value="UDP-glucuronosyltransferase"/>
    <property type="match status" value="1"/>
</dbReference>
<feature type="signal peptide" evidence="5">
    <location>
        <begin position="1"/>
        <end position="19"/>
    </location>
</feature>
<reference evidence="6 7" key="1">
    <citation type="submission" date="2023-03" db="EMBL/GenBank/DDBJ databases">
        <title>High-quality genome of Scylla paramamosain provides insights in environmental adaptation.</title>
        <authorList>
            <person name="Zhang L."/>
        </authorList>
    </citation>
    <scope>NUCLEOTIDE SEQUENCE [LARGE SCALE GENOMIC DNA]</scope>
    <source>
        <strain evidence="6">LZ_2023a</strain>
        <tissue evidence="6">Muscle</tissue>
    </source>
</reference>
<dbReference type="EC" id="2.4.1.17" evidence="5"/>
<evidence type="ECO:0000256" key="4">
    <source>
        <dbReference type="RuleBase" id="RU003718"/>
    </source>
</evidence>
<keyword evidence="3 4" id="KW-0808">Transferase</keyword>
<proteinExistence type="inferred from homology"/>
<evidence type="ECO:0000256" key="2">
    <source>
        <dbReference type="ARBA" id="ARBA00022676"/>
    </source>
</evidence>
<dbReference type="Gene3D" id="3.40.50.2000">
    <property type="entry name" value="Glycogen Phosphorylase B"/>
    <property type="match status" value="1"/>
</dbReference>
<comment type="caution">
    <text evidence="6">The sequence shown here is derived from an EMBL/GenBank/DDBJ whole genome shotgun (WGS) entry which is preliminary data.</text>
</comment>
<evidence type="ECO:0000256" key="3">
    <source>
        <dbReference type="ARBA" id="ARBA00022679"/>
    </source>
</evidence>
<organism evidence="6 7">
    <name type="scientific">Scylla paramamosain</name>
    <name type="common">Mud crab</name>
    <dbReference type="NCBI Taxonomy" id="85552"/>
    <lineage>
        <taxon>Eukaryota</taxon>
        <taxon>Metazoa</taxon>
        <taxon>Ecdysozoa</taxon>
        <taxon>Arthropoda</taxon>
        <taxon>Crustacea</taxon>
        <taxon>Multicrustacea</taxon>
        <taxon>Malacostraca</taxon>
        <taxon>Eumalacostraca</taxon>
        <taxon>Eucarida</taxon>
        <taxon>Decapoda</taxon>
        <taxon>Pleocyemata</taxon>
        <taxon>Brachyura</taxon>
        <taxon>Eubrachyura</taxon>
        <taxon>Portunoidea</taxon>
        <taxon>Portunidae</taxon>
        <taxon>Portuninae</taxon>
        <taxon>Scylla</taxon>
    </lineage>
</organism>
<dbReference type="Proteomes" id="UP001487740">
    <property type="component" value="Unassembled WGS sequence"/>
</dbReference>
<keyword evidence="2 4" id="KW-0328">Glycosyltransferase</keyword>
<dbReference type="InterPro" id="IPR050271">
    <property type="entry name" value="UDP-glycosyltransferase"/>
</dbReference>
<evidence type="ECO:0000256" key="5">
    <source>
        <dbReference type="RuleBase" id="RU362059"/>
    </source>
</evidence>
<feature type="transmembrane region" description="Helical" evidence="5">
    <location>
        <begin position="309"/>
        <end position="332"/>
    </location>
</feature>
<keyword evidence="5" id="KW-1133">Transmembrane helix</keyword>
<keyword evidence="5" id="KW-0812">Transmembrane</keyword>